<comment type="subcellular location">
    <subcellularLocation>
        <location evidence="1">Endomembrane system</location>
        <topology evidence="1">Multi-pass membrane protein</topology>
    </subcellularLocation>
    <subcellularLocation>
        <location evidence="7">Endoplasmic reticulum membrane</location>
        <topology evidence="7">Multi-pass membrane protein</topology>
    </subcellularLocation>
</comment>
<evidence type="ECO:0000313" key="8">
    <source>
        <dbReference type="EMBL" id="CAK7237689.1"/>
    </source>
</evidence>
<proteinExistence type="inferred from homology"/>
<feature type="transmembrane region" description="Helical" evidence="7">
    <location>
        <begin position="239"/>
        <end position="258"/>
    </location>
</feature>
<keyword evidence="4 7" id="KW-0732">Signal</keyword>
<evidence type="ECO:0000313" key="9">
    <source>
        <dbReference type="Proteomes" id="UP001642482"/>
    </source>
</evidence>
<protein>
    <recommendedName>
        <fullName evidence="7">Post-GPI attachment to proteins factor 3</fullName>
    </recommendedName>
</protein>
<gene>
    <name evidence="8" type="ORF">SEUCBS140593_010074</name>
</gene>
<sequence>MISAMTRNMRTRAPASAFAVCAMMFVVMAMLPGVAASVGDRLPEFRECLEVCKAENCAPGKPATPIPLHLRLLLWDCASECDQTCQRIITGHRLAAGVNVVQFHGKWPFFRLWGIQEPASVIFSLGNLWAHVAGLRRLRRLVPPSYSLRPWYIGFGTVGMASWIFSALFHTRDFVLTERLDYFAAGASVLYGLYFTAIRVFRLDHPARASVRSVWTVICICLYAAHVGFLTLIRWDYGYNMAANVVCGIIQNGLWSWFSYREWTRTRRFWAVWPGIAVAWVMLAMSLELFDFSPIGGIFDAHSLWHLGTIGPTILWYNFLVRDALNNIQAKERLKD</sequence>
<evidence type="ECO:0000256" key="7">
    <source>
        <dbReference type="RuleBase" id="RU365066"/>
    </source>
</evidence>
<name>A0ABP0D2P0_9PEZI</name>
<evidence type="ECO:0000256" key="2">
    <source>
        <dbReference type="ARBA" id="ARBA00022502"/>
    </source>
</evidence>
<organism evidence="8 9">
    <name type="scientific">Sporothrix eucalyptigena</name>
    <dbReference type="NCBI Taxonomy" id="1812306"/>
    <lineage>
        <taxon>Eukaryota</taxon>
        <taxon>Fungi</taxon>
        <taxon>Dikarya</taxon>
        <taxon>Ascomycota</taxon>
        <taxon>Pezizomycotina</taxon>
        <taxon>Sordariomycetes</taxon>
        <taxon>Sordariomycetidae</taxon>
        <taxon>Ophiostomatales</taxon>
        <taxon>Ophiostomataceae</taxon>
        <taxon>Sporothrix</taxon>
    </lineage>
</organism>
<dbReference type="Pfam" id="PF04080">
    <property type="entry name" value="Per1"/>
    <property type="match status" value="1"/>
</dbReference>
<keyword evidence="7" id="KW-0256">Endoplasmic reticulum</keyword>
<feature type="transmembrane region" description="Helical" evidence="7">
    <location>
        <begin position="110"/>
        <end position="130"/>
    </location>
</feature>
<evidence type="ECO:0000256" key="4">
    <source>
        <dbReference type="ARBA" id="ARBA00022729"/>
    </source>
</evidence>
<evidence type="ECO:0000256" key="6">
    <source>
        <dbReference type="ARBA" id="ARBA00023136"/>
    </source>
</evidence>
<accession>A0ABP0D2P0</accession>
<feature type="transmembrane region" description="Helical" evidence="7">
    <location>
        <begin position="302"/>
        <end position="321"/>
    </location>
</feature>
<dbReference type="PANTHER" id="PTHR13148:SF0">
    <property type="entry name" value="POST-GPI ATTACHMENT TO PROTEINS FACTOR 3"/>
    <property type="match status" value="1"/>
</dbReference>
<comment type="similarity">
    <text evidence="7">Belongs to the PGAP3 family.</text>
</comment>
<keyword evidence="2 7" id="KW-0337">GPI-anchor biosynthesis</keyword>
<dbReference type="InterPro" id="IPR007217">
    <property type="entry name" value="Per1-like"/>
</dbReference>
<comment type="caution">
    <text evidence="8">The sequence shown here is derived from an EMBL/GenBank/DDBJ whole genome shotgun (WGS) entry which is preliminary data.</text>
</comment>
<keyword evidence="9" id="KW-1185">Reference proteome</keyword>
<keyword evidence="5 7" id="KW-1133">Transmembrane helix</keyword>
<dbReference type="Proteomes" id="UP001642482">
    <property type="component" value="Unassembled WGS sequence"/>
</dbReference>
<keyword evidence="3 7" id="KW-0812">Transmembrane</keyword>
<feature type="transmembrane region" description="Helical" evidence="7">
    <location>
        <begin position="182"/>
        <end position="201"/>
    </location>
</feature>
<feature type="signal peptide" evidence="7">
    <location>
        <begin position="1"/>
        <end position="36"/>
    </location>
</feature>
<feature type="transmembrane region" description="Helical" evidence="7">
    <location>
        <begin position="151"/>
        <end position="170"/>
    </location>
</feature>
<feature type="transmembrane region" description="Helical" evidence="7">
    <location>
        <begin position="270"/>
        <end position="290"/>
    </location>
</feature>
<evidence type="ECO:0000256" key="5">
    <source>
        <dbReference type="ARBA" id="ARBA00022989"/>
    </source>
</evidence>
<feature type="transmembrane region" description="Helical" evidence="7">
    <location>
        <begin position="213"/>
        <end position="233"/>
    </location>
</feature>
<comment type="function">
    <text evidence="7">Involved in the lipid remodeling steps of GPI-anchor maturation.</text>
</comment>
<reference evidence="8 9" key="1">
    <citation type="submission" date="2024-01" db="EMBL/GenBank/DDBJ databases">
        <authorList>
            <person name="Allen C."/>
            <person name="Tagirdzhanova G."/>
        </authorList>
    </citation>
    <scope>NUCLEOTIDE SEQUENCE [LARGE SCALE GENOMIC DNA]</scope>
</reference>
<keyword evidence="6 7" id="KW-0472">Membrane</keyword>
<dbReference type="PANTHER" id="PTHR13148">
    <property type="entry name" value="PER1-RELATED"/>
    <property type="match status" value="1"/>
</dbReference>
<dbReference type="EMBL" id="CAWUHD010000188">
    <property type="protein sequence ID" value="CAK7237689.1"/>
    <property type="molecule type" value="Genomic_DNA"/>
</dbReference>
<evidence type="ECO:0000256" key="3">
    <source>
        <dbReference type="ARBA" id="ARBA00022692"/>
    </source>
</evidence>
<feature type="chain" id="PRO_5045009049" description="Post-GPI attachment to proteins factor 3" evidence="7">
    <location>
        <begin position="37"/>
        <end position="336"/>
    </location>
</feature>
<evidence type="ECO:0000256" key="1">
    <source>
        <dbReference type="ARBA" id="ARBA00004127"/>
    </source>
</evidence>